<accession>A0A2R3UAC7</accession>
<feature type="compositionally biased region" description="Basic residues" evidence="1">
    <location>
        <begin position="1"/>
        <end position="24"/>
    </location>
</feature>
<evidence type="ECO:0000313" key="2">
    <source>
        <dbReference type="EMBL" id="AVQ10174.1"/>
    </source>
</evidence>
<dbReference type="EMBL" id="MH029515">
    <property type="protein sequence ID" value="AVQ10174.1"/>
    <property type="molecule type" value="Genomic_DNA"/>
</dbReference>
<feature type="region of interest" description="Disordered" evidence="1">
    <location>
        <begin position="1"/>
        <end position="40"/>
    </location>
</feature>
<evidence type="ECO:0000256" key="1">
    <source>
        <dbReference type="SAM" id="MobiDB-lite"/>
    </source>
</evidence>
<sequence>MRPLHRKGVNKGRSSRTFRKHSARTKGANLKGPMRGGIRF</sequence>
<reference evidence="2" key="1">
    <citation type="submission" date="2018-03" db="EMBL/GenBank/DDBJ databases">
        <title>Twenty-four Novel Viral Genomes identified from the Dushanzi Mud Volcanic Sediment in Xinjiang, China.</title>
        <authorList>
            <person name="Han L."/>
        </authorList>
    </citation>
    <scope>NUCLEOTIDE SEQUENCE</scope>
</reference>
<proteinExistence type="predicted"/>
<name>A0A2R3UAC7_9VIRU</name>
<protein>
    <submittedName>
        <fullName evidence="2">Uncharacterized protein</fullName>
    </submittedName>
</protein>
<organism evidence="2">
    <name type="scientific">Gokushovirinae environmental samples</name>
    <dbReference type="NCBI Taxonomy" id="1478972"/>
    <lineage>
        <taxon>Viruses</taxon>
        <taxon>Monodnaviria</taxon>
        <taxon>Sangervirae</taxon>
        <taxon>Phixviricota</taxon>
        <taxon>Malgrandaviricetes</taxon>
        <taxon>Petitvirales</taxon>
        <taxon>Microviridae</taxon>
        <taxon>environmental samples</taxon>
    </lineage>
</organism>